<dbReference type="Proteomes" id="UP001417504">
    <property type="component" value="Unassembled WGS sequence"/>
</dbReference>
<organism evidence="2 3">
    <name type="scientific">Stephania japonica</name>
    <dbReference type="NCBI Taxonomy" id="461633"/>
    <lineage>
        <taxon>Eukaryota</taxon>
        <taxon>Viridiplantae</taxon>
        <taxon>Streptophyta</taxon>
        <taxon>Embryophyta</taxon>
        <taxon>Tracheophyta</taxon>
        <taxon>Spermatophyta</taxon>
        <taxon>Magnoliopsida</taxon>
        <taxon>Ranunculales</taxon>
        <taxon>Menispermaceae</taxon>
        <taxon>Menispermoideae</taxon>
        <taxon>Cissampelideae</taxon>
        <taxon>Stephania</taxon>
    </lineage>
</organism>
<name>A0AAP0F980_9MAGN</name>
<proteinExistence type="predicted"/>
<feature type="region of interest" description="Disordered" evidence="1">
    <location>
        <begin position="109"/>
        <end position="136"/>
    </location>
</feature>
<protein>
    <recommendedName>
        <fullName evidence="4">Myb-like domain-containing protein</fullName>
    </recommendedName>
</protein>
<dbReference type="PANTHER" id="PTHR33492:SF12">
    <property type="entry name" value="HOMEODOMAIN-LIKE SUPERFAMILY PROTEIN-RELATED"/>
    <property type="match status" value="1"/>
</dbReference>
<evidence type="ECO:0000313" key="3">
    <source>
        <dbReference type="Proteomes" id="UP001417504"/>
    </source>
</evidence>
<feature type="region of interest" description="Disordered" evidence="1">
    <location>
        <begin position="183"/>
        <end position="206"/>
    </location>
</feature>
<feature type="compositionally biased region" description="Polar residues" evidence="1">
    <location>
        <begin position="188"/>
        <end position="206"/>
    </location>
</feature>
<evidence type="ECO:0008006" key="4">
    <source>
        <dbReference type="Google" id="ProtNLM"/>
    </source>
</evidence>
<keyword evidence="3" id="KW-1185">Reference proteome</keyword>
<evidence type="ECO:0000313" key="2">
    <source>
        <dbReference type="EMBL" id="KAK9102954.1"/>
    </source>
</evidence>
<accession>A0AAP0F980</accession>
<dbReference type="EMBL" id="JBBNAE010000008">
    <property type="protein sequence ID" value="KAK9102954.1"/>
    <property type="molecule type" value="Genomic_DNA"/>
</dbReference>
<comment type="caution">
    <text evidence="2">The sequence shown here is derived from an EMBL/GenBank/DDBJ whole genome shotgun (WGS) entry which is preliminary data.</text>
</comment>
<dbReference type="AlphaFoldDB" id="A0AAP0F980"/>
<evidence type="ECO:0000256" key="1">
    <source>
        <dbReference type="SAM" id="MobiDB-lite"/>
    </source>
</evidence>
<sequence length="218" mass="25454">MADHHHQQQGGTNMMITTSTTSTSMREYRKGNWTVHETMVLIEAKRMDEERRMKRSSEVEEERAVKVEMGGGLLLEQWVFEEPKPRCNDKWDNLMRDYKKVRDYERRVLVSGGDGGDHDSTSQQQQQQQQQHGSYWKLEKHERKDRNLPTNMLPQIYEALVELLERRSMTTSYSLPIISTTHHPHNVHQPSSSIWTTNSTSDSLNSPQLVTMLNTKSK</sequence>
<reference evidence="2 3" key="1">
    <citation type="submission" date="2024-01" db="EMBL/GenBank/DDBJ databases">
        <title>Genome assemblies of Stephania.</title>
        <authorList>
            <person name="Yang L."/>
        </authorList>
    </citation>
    <scope>NUCLEOTIDE SEQUENCE [LARGE SCALE GENOMIC DNA]</scope>
    <source>
        <strain evidence="2">QJT</strain>
        <tissue evidence="2">Leaf</tissue>
    </source>
</reference>
<feature type="compositionally biased region" description="Low complexity" evidence="1">
    <location>
        <begin position="121"/>
        <end position="131"/>
    </location>
</feature>
<dbReference type="PANTHER" id="PTHR33492">
    <property type="entry name" value="OSJNBA0043A12.37 PROTEIN-RELATED"/>
    <property type="match status" value="1"/>
</dbReference>
<gene>
    <name evidence="2" type="ORF">Sjap_020208</name>
</gene>